<accession>A0A0R1QR23</accession>
<dbReference type="PATRIC" id="fig|1423805.4.peg.192"/>
<protein>
    <submittedName>
        <fullName evidence="6">Transcriptional regulator</fullName>
    </submittedName>
</protein>
<dbReference type="InterPro" id="IPR000551">
    <property type="entry name" value="MerR-type_HTH_dom"/>
</dbReference>
<proteinExistence type="predicted"/>
<keyword evidence="3" id="KW-0238">DNA-binding</keyword>
<evidence type="ECO:0000313" key="6">
    <source>
        <dbReference type="EMBL" id="KRL46718.1"/>
    </source>
</evidence>
<sequence>MLKENFAKFMKKMPLDEMVLGIGDVARVTGVSQSQLRYWERKGYIQTSELADGGNRKFTYKTALQVKQIKMLLDEGYTLVSAVARARKRGVYAEALRSFFEERFNAITVDDDQHEATIDLGVFDPDPSQHLIAYRRADQWHFRLGPAE</sequence>
<evidence type="ECO:0000256" key="2">
    <source>
        <dbReference type="ARBA" id="ARBA00023015"/>
    </source>
</evidence>
<keyword evidence="4" id="KW-0804">Transcription</keyword>
<dbReference type="EMBL" id="AZFC01000035">
    <property type="protein sequence ID" value="KRL46718.1"/>
    <property type="molecule type" value="Genomic_DNA"/>
</dbReference>
<evidence type="ECO:0000256" key="4">
    <source>
        <dbReference type="ARBA" id="ARBA00023163"/>
    </source>
</evidence>
<gene>
    <name evidence="6" type="ORF">FD37_GL000187</name>
</gene>
<keyword evidence="1" id="KW-0678">Repressor</keyword>
<feature type="domain" description="HTH merR-type" evidence="5">
    <location>
        <begin position="19"/>
        <end position="89"/>
    </location>
</feature>
<dbReference type="Pfam" id="PF13411">
    <property type="entry name" value="MerR_1"/>
    <property type="match status" value="1"/>
</dbReference>
<dbReference type="PANTHER" id="PTHR30204">
    <property type="entry name" value="REDOX-CYCLING DRUG-SENSING TRANSCRIPTIONAL ACTIVATOR SOXR"/>
    <property type="match status" value="1"/>
</dbReference>
<organism evidence="6 7">
    <name type="scientific">Levilactobacillus spicheri DSM 15429</name>
    <dbReference type="NCBI Taxonomy" id="1423805"/>
    <lineage>
        <taxon>Bacteria</taxon>
        <taxon>Bacillati</taxon>
        <taxon>Bacillota</taxon>
        <taxon>Bacilli</taxon>
        <taxon>Lactobacillales</taxon>
        <taxon>Lactobacillaceae</taxon>
        <taxon>Levilactobacillus</taxon>
    </lineage>
</organism>
<evidence type="ECO:0000259" key="5">
    <source>
        <dbReference type="PROSITE" id="PS50937"/>
    </source>
</evidence>
<dbReference type="RefSeq" id="WP_225436337.1">
    <property type="nucleotide sequence ID" value="NZ_AZFC01000035.1"/>
</dbReference>
<keyword evidence="2" id="KW-0805">Transcription regulation</keyword>
<dbReference type="GO" id="GO:0003700">
    <property type="term" value="F:DNA-binding transcription factor activity"/>
    <property type="evidence" value="ECO:0007669"/>
    <property type="project" value="InterPro"/>
</dbReference>
<evidence type="ECO:0000256" key="1">
    <source>
        <dbReference type="ARBA" id="ARBA00022491"/>
    </source>
</evidence>
<dbReference type="SUPFAM" id="SSF46955">
    <property type="entry name" value="Putative DNA-binding domain"/>
    <property type="match status" value="1"/>
</dbReference>
<dbReference type="PROSITE" id="PS50937">
    <property type="entry name" value="HTH_MERR_2"/>
    <property type="match status" value="1"/>
</dbReference>
<dbReference type="Proteomes" id="UP000051835">
    <property type="component" value="Unassembled WGS sequence"/>
</dbReference>
<dbReference type="PANTHER" id="PTHR30204:SF69">
    <property type="entry name" value="MERR-FAMILY TRANSCRIPTIONAL REGULATOR"/>
    <property type="match status" value="1"/>
</dbReference>
<dbReference type="Gene3D" id="1.10.1660.10">
    <property type="match status" value="1"/>
</dbReference>
<comment type="caution">
    <text evidence="6">The sequence shown here is derived from an EMBL/GenBank/DDBJ whole genome shotgun (WGS) entry which is preliminary data.</text>
</comment>
<reference evidence="6 7" key="1">
    <citation type="journal article" date="2015" name="Genome Announc.">
        <title>Expanding the biotechnology potential of lactobacilli through comparative genomics of 213 strains and associated genera.</title>
        <authorList>
            <person name="Sun Z."/>
            <person name="Harris H.M."/>
            <person name="McCann A."/>
            <person name="Guo C."/>
            <person name="Argimon S."/>
            <person name="Zhang W."/>
            <person name="Yang X."/>
            <person name="Jeffery I.B."/>
            <person name="Cooney J.C."/>
            <person name="Kagawa T.F."/>
            <person name="Liu W."/>
            <person name="Song Y."/>
            <person name="Salvetti E."/>
            <person name="Wrobel A."/>
            <person name="Rasinkangas P."/>
            <person name="Parkhill J."/>
            <person name="Rea M.C."/>
            <person name="O'Sullivan O."/>
            <person name="Ritari J."/>
            <person name="Douillard F.P."/>
            <person name="Paul Ross R."/>
            <person name="Yang R."/>
            <person name="Briner A.E."/>
            <person name="Felis G.E."/>
            <person name="de Vos W.M."/>
            <person name="Barrangou R."/>
            <person name="Klaenhammer T.R."/>
            <person name="Caufield P.W."/>
            <person name="Cui Y."/>
            <person name="Zhang H."/>
            <person name="O'Toole P.W."/>
        </authorList>
    </citation>
    <scope>NUCLEOTIDE SEQUENCE [LARGE SCALE GENOMIC DNA]</scope>
    <source>
        <strain evidence="6 7">DSM 15429</strain>
    </source>
</reference>
<dbReference type="SMART" id="SM00422">
    <property type="entry name" value="HTH_MERR"/>
    <property type="match status" value="1"/>
</dbReference>
<dbReference type="AlphaFoldDB" id="A0A0R1QR23"/>
<dbReference type="InterPro" id="IPR009061">
    <property type="entry name" value="DNA-bd_dom_put_sf"/>
</dbReference>
<dbReference type="CDD" id="cd01105">
    <property type="entry name" value="HTH_GlnR-like"/>
    <property type="match status" value="1"/>
</dbReference>
<evidence type="ECO:0000256" key="3">
    <source>
        <dbReference type="ARBA" id="ARBA00023125"/>
    </source>
</evidence>
<evidence type="ECO:0000313" key="7">
    <source>
        <dbReference type="Proteomes" id="UP000051835"/>
    </source>
</evidence>
<dbReference type="InterPro" id="IPR047057">
    <property type="entry name" value="MerR_fam"/>
</dbReference>
<name>A0A0R1QR23_9LACO</name>
<dbReference type="GO" id="GO:0003677">
    <property type="term" value="F:DNA binding"/>
    <property type="evidence" value="ECO:0007669"/>
    <property type="project" value="UniProtKB-KW"/>
</dbReference>